<dbReference type="STRING" id="215743.ROSMUCSMR3_01930"/>
<evidence type="ECO:0000259" key="3">
    <source>
        <dbReference type="PROSITE" id="PS51186"/>
    </source>
</evidence>
<dbReference type="GO" id="GO:0008080">
    <property type="term" value="F:N-acetyltransferase activity"/>
    <property type="evidence" value="ECO:0007669"/>
    <property type="project" value="TreeGrafter"/>
</dbReference>
<evidence type="ECO:0000313" key="5">
    <source>
        <dbReference type="Proteomes" id="UP000030021"/>
    </source>
</evidence>
<dbReference type="PATRIC" id="fig|1288298.3.peg.345"/>
<evidence type="ECO:0000313" key="4">
    <source>
        <dbReference type="EMBL" id="KGM89752.1"/>
    </source>
</evidence>
<organism evidence="4 5">
    <name type="scientific">Roseovarius mucosus DSM 17069</name>
    <dbReference type="NCBI Taxonomy" id="1288298"/>
    <lineage>
        <taxon>Bacteria</taxon>
        <taxon>Pseudomonadati</taxon>
        <taxon>Pseudomonadota</taxon>
        <taxon>Alphaproteobacteria</taxon>
        <taxon>Rhodobacterales</taxon>
        <taxon>Roseobacteraceae</taxon>
        <taxon>Roseovarius</taxon>
    </lineage>
</organism>
<keyword evidence="2" id="KW-0012">Acyltransferase</keyword>
<dbReference type="InterPro" id="IPR016181">
    <property type="entry name" value="Acyl_CoA_acyltransferase"/>
</dbReference>
<keyword evidence="1 4" id="KW-0808">Transferase</keyword>
<dbReference type="SUPFAM" id="SSF55729">
    <property type="entry name" value="Acyl-CoA N-acyltransferases (Nat)"/>
    <property type="match status" value="1"/>
</dbReference>
<evidence type="ECO:0000256" key="1">
    <source>
        <dbReference type="ARBA" id="ARBA00022679"/>
    </source>
</evidence>
<dbReference type="CDD" id="cd04301">
    <property type="entry name" value="NAT_SF"/>
    <property type="match status" value="1"/>
</dbReference>
<proteinExistence type="predicted"/>
<dbReference type="AlphaFoldDB" id="A0A0A0HPF4"/>
<dbReference type="RefSeq" id="WP_037276441.1">
    <property type="nucleotide sequence ID" value="NZ_KN293991.1"/>
</dbReference>
<dbReference type="Pfam" id="PF00583">
    <property type="entry name" value="Acetyltransf_1"/>
    <property type="match status" value="1"/>
</dbReference>
<dbReference type="PANTHER" id="PTHR10545:SF29">
    <property type="entry name" value="GH14572P-RELATED"/>
    <property type="match status" value="1"/>
</dbReference>
<accession>A0A0A0HPF4</accession>
<name>A0A0A0HPF4_9RHOB</name>
<dbReference type="Gene3D" id="3.40.630.30">
    <property type="match status" value="1"/>
</dbReference>
<evidence type="ECO:0000256" key="2">
    <source>
        <dbReference type="ARBA" id="ARBA00023315"/>
    </source>
</evidence>
<sequence length="159" mass="17240">MAEFRAVETDDDLTLLDTALRQLSADLGDPHSAGLDALRTGLTGAIPAAYGLLALEEDLIGAALFGPLFSTVRGAAGVYVSDLWVTEAARGQGLGRALLSQVARRAGMLWRAEWMMLAVYAHTPASRRFYERLGFEAQDQVTQMRLPQAAMRRLMGEDG</sequence>
<comment type="caution">
    <text evidence="4">The sequence shown here is derived from an EMBL/GenBank/DDBJ whole genome shotgun (WGS) entry which is preliminary data.</text>
</comment>
<dbReference type="EMBL" id="AONH01000001">
    <property type="protein sequence ID" value="KGM89752.1"/>
    <property type="molecule type" value="Genomic_DNA"/>
</dbReference>
<gene>
    <name evidence="4" type="ORF">rosmuc_00346</name>
</gene>
<dbReference type="Proteomes" id="UP000030021">
    <property type="component" value="Unassembled WGS sequence"/>
</dbReference>
<feature type="domain" description="N-acetyltransferase" evidence="3">
    <location>
        <begin position="2"/>
        <end position="156"/>
    </location>
</feature>
<dbReference type="PANTHER" id="PTHR10545">
    <property type="entry name" value="DIAMINE N-ACETYLTRANSFERASE"/>
    <property type="match status" value="1"/>
</dbReference>
<dbReference type="InterPro" id="IPR000182">
    <property type="entry name" value="GNAT_dom"/>
</dbReference>
<protein>
    <submittedName>
        <fullName evidence="4">Acetyltransferase</fullName>
    </submittedName>
</protein>
<dbReference type="OrthoDB" id="9805924at2"/>
<reference evidence="4 5" key="1">
    <citation type="submission" date="2013-01" db="EMBL/GenBank/DDBJ databases">
        <authorList>
            <person name="Fiebig A."/>
            <person name="Goeker M."/>
            <person name="Klenk H.-P.P."/>
        </authorList>
    </citation>
    <scope>NUCLEOTIDE SEQUENCE [LARGE SCALE GENOMIC DNA]</scope>
    <source>
        <strain evidence="4 5">DSM 17069</strain>
    </source>
</reference>
<dbReference type="InterPro" id="IPR051016">
    <property type="entry name" value="Diverse_Substrate_AcTransf"/>
</dbReference>
<dbReference type="PROSITE" id="PS51186">
    <property type="entry name" value="GNAT"/>
    <property type="match status" value="1"/>
</dbReference>
<dbReference type="HOGENOM" id="CLU_013985_41_3_5"/>
<dbReference type="eggNOG" id="COG0456">
    <property type="taxonomic scope" value="Bacteria"/>
</dbReference>